<organism evidence="2 3">
    <name type="scientific">Grifola frondosa</name>
    <name type="common">Maitake</name>
    <name type="synonym">Polyporus frondosus</name>
    <dbReference type="NCBI Taxonomy" id="5627"/>
    <lineage>
        <taxon>Eukaryota</taxon>
        <taxon>Fungi</taxon>
        <taxon>Dikarya</taxon>
        <taxon>Basidiomycota</taxon>
        <taxon>Agaricomycotina</taxon>
        <taxon>Agaricomycetes</taxon>
        <taxon>Polyporales</taxon>
        <taxon>Grifolaceae</taxon>
        <taxon>Grifola</taxon>
    </lineage>
</organism>
<evidence type="ECO:0000256" key="1">
    <source>
        <dbReference type="SAM" id="MobiDB-lite"/>
    </source>
</evidence>
<accession>A0A1C7MAD4</accession>
<comment type="caution">
    <text evidence="2">The sequence shown here is derived from an EMBL/GenBank/DDBJ whole genome shotgun (WGS) entry which is preliminary data.</text>
</comment>
<proteinExistence type="predicted"/>
<sequence>MQIQSHKHAYYGVRSPSPSTSISSSSSARRGRSGPRPRNAQAPFTALPPRPNPRSFKCPFCRYVQTNRRRPDFNRHVLTHLTDADPEKWICCGVPLEEAHEHGVTDLTDVPMWDYAGLIMVGGRRFDAFHMFPTY</sequence>
<dbReference type="EMBL" id="LUGG01000007">
    <property type="protein sequence ID" value="OBZ73296.1"/>
    <property type="molecule type" value="Genomic_DNA"/>
</dbReference>
<feature type="compositionally biased region" description="Low complexity" evidence="1">
    <location>
        <begin position="14"/>
        <end position="28"/>
    </location>
</feature>
<name>A0A1C7MAD4_GRIFR</name>
<evidence type="ECO:0000313" key="2">
    <source>
        <dbReference type="EMBL" id="OBZ73296.1"/>
    </source>
</evidence>
<dbReference type="Proteomes" id="UP000092993">
    <property type="component" value="Unassembled WGS sequence"/>
</dbReference>
<gene>
    <name evidence="2" type="ORF">A0H81_06811</name>
</gene>
<protein>
    <submittedName>
        <fullName evidence="2">Uncharacterized protein</fullName>
    </submittedName>
</protein>
<evidence type="ECO:0000313" key="3">
    <source>
        <dbReference type="Proteomes" id="UP000092993"/>
    </source>
</evidence>
<keyword evidence="3" id="KW-1185">Reference proteome</keyword>
<dbReference type="STRING" id="5627.A0A1C7MAD4"/>
<dbReference type="AlphaFoldDB" id="A0A1C7MAD4"/>
<reference evidence="2 3" key="1">
    <citation type="submission" date="2016-03" db="EMBL/GenBank/DDBJ databases">
        <title>Whole genome sequencing of Grifola frondosa 9006-11.</title>
        <authorList>
            <person name="Min B."/>
            <person name="Park H."/>
            <person name="Kim J.-G."/>
            <person name="Cho H."/>
            <person name="Oh Y.-L."/>
            <person name="Kong W.-S."/>
            <person name="Choi I.-G."/>
        </authorList>
    </citation>
    <scope>NUCLEOTIDE SEQUENCE [LARGE SCALE GENOMIC DNA]</scope>
    <source>
        <strain evidence="2 3">9006-11</strain>
    </source>
</reference>
<feature type="region of interest" description="Disordered" evidence="1">
    <location>
        <begin position="1"/>
        <end position="55"/>
    </location>
</feature>
<dbReference type="OrthoDB" id="8922241at2759"/>